<dbReference type="Proteomes" id="UP000266188">
    <property type="component" value="Unassembled WGS sequence"/>
</dbReference>
<dbReference type="OrthoDB" id="10552911at2759"/>
<organism evidence="1 2">
    <name type="scientific">Aspergillus sclerotialis</name>
    <dbReference type="NCBI Taxonomy" id="2070753"/>
    <lineage>
        <taxon>Eukaryota</taxon>
        <taxon>Fungi</taxon>
        <taxon>Dikarya</taxon>
        <taxon>Ascomycota</taxon>
        <taxon>Pezizomycotina</taxon>
        <taxon>Eurotiomycetes</taxon>
        <taxon>Eurotiomycetidae</taxon>
        <taxon>Eurotiales</taxon>
        <taxon>Aspergillaceae</taxon>
        <taxon>Aspergillus</taxon>
        <taxon>Aspergillus subgen. Polypaecilum</taxon>
    </lineage>
</organism>
<keyword evidence="2" id="KW-1185">Reference proteome</keyword>
<gene>
    <name evidence="1" type="ORF">PHISCL_01319</name>
</gene>
<accession>A0A3A2ZTF6</accession>
<evidence type="ECO:0000313" key="1">
    <source>
        <dbReference type="EMBL" id="RJE26346.1"/>
    </source>
</evidence>
<proteinExistence type="predicted"/>
<comment type="caution">
    <text evidence="1">The sequence shown here is derived from an EMBL/GenBank/DDBJ whole genome shotgun (WGS) entry which is preliminary data.</text>
</comment>
<sequence>MLHNQRKALMDMTPSEAYETFARFGQIPTVILHALDPFNQIPLFQEVLAQLRGHHRLRDIFIVVYKNAGADFQHITYGIYRPLHHWTCYDPGTFMLDFGGFQNLRSLALIVTPLEAAGVKILADQLVSTLMRSPNLTLLDIGFSSIQHQQLLLPTLWLSYESTGGRPLPLKDIHLHECDPYGSNQTMPSEAWACVSGLSRLCNLEGLQGIAVERSPLSGITPLSDRPVCLPRFTHSIRKFRTRSLDSDMLGLIEETGNDCTLPMDFLSELHFEQCKYMAGMAQHLVLDENKRSYWPRVFSVEVFNPALVNGHITPPHVMRDMIHEIYGWKGLKRLQLPLELDCFQERKLAFGLANALKDNLYVLSIRSSSFCTYESDKYETDALEIYTENTAKNTRSQHNDSRISLTKRMETPEDRLKFTKKLCAVSNLKFIGIFNIFFEIHITPWERVNVNRYDKVAWLHQLTLDKREYYEFYWAVIHRGEF</sequence>
<dbReference type="AlphaFoldDB" id="A0A3A2ZTF6"/>
<reference evidence="2" key="1">
    <citation type="submission" date="2017-02" db="EMBL/GenBank/DDBJ databases">
        <authorList>
            <person name="Tafer H."/>
            <person name="Lopandic K."/>
        </authorList>
    </citation>
    <scope>NUCLEOTIDE SEQUENCE [LARGE SCALE GENOMIC DNA]</scope>
    <source>
        <strain evidence="2">CBS 366.77</strain>
    </source>
</reference>
<dbReference type="EMBL" id="MVGC01000024">
    <property type="protein sequence ID" value="RJE26346.1"/>
    <property type="molecule type" value="Genomic_DNA"/>
</dbReference>
<evidence type="ECO:0000313" key="2">
    <source>
        <dbReference type="Proteomes" id="UP000266188"/>
    </source>
</evidence>
<name>A0A3A2ZTF6_9EURO</name>
<protein>
    <submittedName>
        <fullName evidence="1">Uncharacterized protein</fullName>
    </submittedName>
</protein>